<evidence type="ECO:0000256" key="2">
    <source>
        <dbReference type="ARBA" id="ARBA00022475"/>
    </source>
</evidence>
<keyword evidence="8" id="KW-1185">Reference proteome</keyword>
<dbReference type="STRING" id="1177982.SAMN04489711_11279"/>
<dbReference type="RefSeq" id="WP_092940488.1">
    <property type="nucleotide sequence ID" value="NZ_FONX01000012.1"/>
</dbReference>
<dbReference type="EMBL" id="FONX01000012">
    <property type="protein sequence ID" value="SFF09557.1"/>
    <property type="molecule type" value="Genomic_DNA"/>
</dbReference>
<organism evidence="7 8">
    <name type="scientific">Paracidovorax wautersii</name>
    <dbReference type="NCBI Taxonomy" id="1177982"/>
    <lineage>
        <taxon>Bacteria</taxon>
        <taxon>Pseudomonadati</taxon>
        <taxon>Pseudomonadota</taxon>
        <taxon>Betaproteobacteria</taxon>
        <taxon>Burkholderiales</taxon>
        <taxon>Comamonadaceae</taxon>
        <taxon>Paracidovorax</taxon>
    </lineage>
</organism>
<accession>A0A1I2FXN0</accession>
<dbReference type="Pfam" id="PF01810">
    <property type="entry name" value="LysE"/>
    <property type="match status" value="1"/>
</dbReference>
<evidence type="ECO:0000256" key="6">
    <source>
        <dbReference type="SAM" id="Phobius"/>
    </source>
</evidence>
<feature type="transmembrane region" description="Helical" evidence="6">
    <location>
        <begin position="154"/>
        <end position="177"/>
    </location>
</feature>
<dbReference type="GO" id="GO:0005886">
    <property type="term" value="C:plasma membrane"/>
    <property type="evidence" value="ECO:0007669"/>
    <property type="project" value="UniProtKB-SubCell"/>
</dbReference>
<evidence type="ECO:0000256" key="4">
    <source>
        <dbReference type="ARBA" id="ARBA00022989"/>
    </source>
</evidence>
<dbReference type="PANTHER" id="PTHR30086:SF17">
    <property type="entry name" value="LYSE FAMILY TRANSLOCATOR"/>
    <property type="match status" value="1"/>
</dbReference>
<dbReference type="Proteomes" id="UP000199119">
    <property type="component" value="Unassembled WGS sequence"/>
</dbReference>
<feature type="transmembrane region" description="Helical" evidence="6">
    <location>
        <begin position="39"/>
        <end position="63"/>
    </location>
</feature>
<evidence type="ECO:0000256" key="5">
    <source>
        <dbReference type="ARBA" id="ARBA00023136"/>
    </source>
</evidence>
<dbReference type="AlphaFoldDB" id="A0A1I2FXN0"/>
<feature type="transmembrane region" description="Helical" evidence="6">
    <location>
        <begin position="69"/>
        <end position="89"/>
    </location>
</feature>
<evidence type="ECO:0000256" key="1">
    <source>
        <dbReference type="ARBA" id="ARBA00004651"/>
    </source>
</evidence>
<dbReference type="OrthoDB" id="581870at2"/>
<feature type="transmembrane region" description="Helical" evidence="6">
    <location>
        <begin position="6"/>
        <end position="27"/>
    </location>
</feature>
<reference evidence="8" key="1">
    <citation type="submission" date="2016-10" db="EMBL/GenBank/DDBJ databases">
        <authorList>
            <person name="Varghese N."/>
            <person name="Submissions S."/>
        </authorList>
    </citation>
    <scope>NUCLEOTIDE SEQUENCE [LARGE SCALE GENOMIC DNA]</scope>
    <source>
        <strain evidence="8">DSM 27981</strain>
    </source>
</reference>
<gene>
    <name evidence="7" type="ORF">SAMN04489711_11279</name>
</gene>
<dbReference type="PANTHER" id="PTHR30086">
    <property type="entry name" value="ARGININE EXPORTER PROTEIN ARGO"/>
    <property type="match status" value="1"/>
</dbReference>
<keyword evidence="2" id="KW-1003">Cell membrane</keyword>
<sequence>MLDTFLLVAGAHFLALLSPGPDFFLIVRTALLYGWRRAAGVCTGVALANGLFIALAWTGVAAVRPGTTAYAALQWGGCGYLAWLGWCLLRSPGTPIALDGAAPAAAAAPAPGWARAMRMGLASGLLNPKNALFYASLFTLLAGVPRGVQALYGAWMVSAVLGWDLLVAAAAGHPAVVRRFARRLRWIERGTGDVLLAIAAGIAVHAVR</sequence>
<feature type="transmembrane region" description="Helical" evidence="6">
    <location>
        <begin position="131"/>
        <end position="148"/>
    </location>
</feature>
<name>A0A1I2FXN0_9BURK</name>
<protein>
    <submittedName>
        <fullName evidence="7">Threonine/homoserine/homoserine lactone efflux protein</fullName>
    </submittedName>
</protein>
<evidence type="ECO:0000256" key="3">
    <source>
        <dbReference type="ARBA" id="ARBA00022692"/>
    </source>
</evidence>
<evidence type="ECO:0000313" key="8">
    <source>
        <dbReference type="Proteomes" id="UP000199119"/>
    </source>
</evidence>
<dbReference type="GO" id="GO:0015171">
    <property type="term" value="F:amino acid transmembrane transporter activity"/>
    <property type="evidence" value="ECO:0007669"/>
    <property type="project" value="TreeGrafter"/>
</dbReference>
<keyword evidence="5 6" id="KW-0472">Membrane</keyword>
<dbReference type="InterPro" id="IPR001123">
    <property type="entry name" value="LeuE-type"/>
</dbReference>
<keyword evidence="4 6" id="KW-1133">Transmembrane helix</keyword>
<keyword evidence="3 6" id="KW-0812">Transmembrane</keyword>
<evidence type="ECO:0000313" key="7">
    <source>
        <dbReference type="EMBL" id="SFF09557.1"/>
    </source>
</evidence>
<comment type="subcellular location">
    <subcellularLocation>
        <location evidence="1">Cell membrane</location>
        <topology evidence="1">Multi-pass membrane protein</topology>
    </subcellularLocation>
</comment>
<proteinExistence type="predicted"/>